<dbReference type="GO" id="GO:0008270">
    <property type="term" value="F:zinc ion binding"/>
    <property type="evidence" value="ECO:0007669"/>
    <property type="project" value="UniProtKB-KW"/>
</dbReference>
<dbReference type="PANTHER" id="PTHR22765">
    <property type="entry name" value="RING FINGER AND PROTEASE ASSOCIATED DOMAIN-CONTAINING"/>
    <property type="match status" value="1"/>
</dbReference>
<evidence type="ECO:0000256" key="3">
    <source>
        <dbReference type="SAM" id="Phobius"/>
    </source>
</evidence>
<dbReference type="InterPro" id="IPR013083">
    <property type="entry name" value="Znf_RING/FYVE/PHD"/>
</dbReference>
<keyword evidence="1" id="KW-0863">Zinc-finger</keyword>
<dbReference type="Pfam" id="PF13639">
    <property type="entry name" value="zf-RING_2"/>
    <property type="match status" value="1"/>
</dbReference>
<evidence type="ECO:0000259" key="4">
    <source>
        <dbReference type="PROSITE" id="PS50089"/>
    </source>
</evidence>
<dbReference type="SMART" id="SM00184">
    <property type="entry name" value="RING"/>
    <property type="match status" value="1"/>
</dbReference>
<dbReference type="AlphaFoldDB" id="A0A7S0ZCB5"/>
<dbReference type="PROSITE" id="PS50089">
    <property type="entry name" value="ZF_RING_2"/>
    <property type="match status" value="1"/>
</dbReference>
<organism evidence="5">
    <name type="scientific">Timspurckia oligopyrenoides</name>
    <dbReference type="NCBI Taxonomy" id="708627"/>
    <lineage>
        <taxon>Eukaryota</taxon>
        <taxon>Rhodophyta</taxon>
        <taxon>Bangiophyceae</taxon>
        <taxon>Porphyridiales</taxon>
        <taxon>Porphyridiaceae</taxon>
        <taxon>Timspurckia</taxon>
    </lineage>
</organism>
<feature type="transmembrane region" description="Helical" evidence="3">
    <location>
        <begin position="146"/>
        <end position="167"/>
    </location>
</feature>
<keyword evidence="3" id="KW-0812">Transmembrane</keyword>
<dbReference type="PANTHER" id="PTHR22765:SF434">
    <property type="entry name" value="GB|AAD18119.1-RELATED"/>
    <property type="match status" value="1"/>
</dbReference>
<keyword evidence="3" id="KW-0472">Membrane</keyword>
<accession>A0A7S0ZCB5</accession>
<keyword evidence="1" id="KW-0479">Metal-binding</keyword>
<dbReference type="InterPro" id="IPR001841">
    <property type="entry name" value="Znf_RING"/>
</dbReference>
<name>A0A7S0ZCB5_9RHOD</name>
<evidence type="ECO:0000256" key="2">
    <source>
        <dbReference type="SAM" id="MobiDB-lite"/>
    </source>
</evidence>
<sequence>MIRRGIVIGLGITGAAILITVGLEWRLNQCTAVLFKGFLCTQMFGDVFESSLKESEVANLHVDASSKEIVDEKSMVQQEIPRNIRNPEGNEQLVSPEIQGNGGKAPVKERMGRRRAPRQSSKFRNPRSSEFKKRDSSASGAVNVDWIGFVVVFLCYFFLPLCAIGVLKHLSASHPGHHEIPADMIFQETAEYNPLGSHSILFRSPLLTTGVLLNAVDENARVFSVEHYLKDLRKDHFDDDCIICFEKLRTSLKKRFSVPELLRCLPCGHVFHKSCVDGWLLRVRRNSCPTCLTPVVSDRDSFMNEIRQSNT</sequence>
<dbReference type="GO" id="GO:0061630">
    <property type="term" value="F:ubiquitin protein ligase activity"/>
    <property type="evidence" value="ECO:0007669"/>
    <property type="project" value="TreeGrafter"/>
</dbReference>
<feature type="domain" description="RING-type" evidence="4">
    <location>
        <begin position="241"/>
        <end position="291"/>
    </location>
</feature>
<reference evidence="5" key="1">
    <citation type="submission" date="2021-01" db="EMBL/GenBank/DDBJ databases">
        <authorList>
            <person name="Corre E."/>
            <person name="Pelletier E."/>
            <person name="Niang G."/>
            <person name="Scheremetjew M."/>
            <person name="Finn R."/>
            <person name="Kale V."/>
            <person name="Holt S."/>
            <person name="Cochrane G."/>
            <person name="Meng A."/>
            <person name="Brown T."/>
            <person name="Cohen L."/>
        </authorList>
    </citation>
    <scope>NUCLEOTIDE SEQUENCE</scope>
    <source>
        <strain evidence="5">CCMP3278</strain>
    </source>
</reference>
<keyword evidence="3" id="KW-1133">Transmembrane helix</keyword>
<dbReference type="EMBL" id="HBFP01002421">
    <property type="protein sequence ID" value="CAD8817357.1"/>
    <property type="molecule type" value="Transcribed_RNA"/>
</dbReference>
<protein>
    <recommendedName>
        <fullName evidence="4">RING-type domain-containing protein</fullName>
    </recommendedName>
</protein>
<feature type="region of interest" description="Disordered" evidence="2">
    <location>
        <begin position="81"/>
        <end position="134"/>
    </location>
</feature>
<dbReference type="GO" id="GO:0006511">
    <property type="term" value="P:ubiquitin-dependent protein catabolic process"/>
    <property type="evidence" value="ECO:0007669"/>
    <property type="project" value="TreeGrafter"/>
</dbReference>
<gene>
    <name evidence="5" type="ORF">TOLI1172_LOCUS1746</name>
</gene>
<evidence type="ECO:0000313" key="5">
    <source>
        <dbReference type="EMBL" id="CAD8817357.1"/>
    </source>
</evidence>
<evidence type="ECO:0000256" key="1">
    <source>
        <dbReference type="PROSITE-ProRule" id="PRU00175"/>
    </source>
</evidence>
<dbReference type="SUPFAM" id="SSF57850">
    <property type="entry name" value="RING/U-box"/>
    <property type="match status" value="1"/>
</dbReference>
<feature type="transmembrane region" description="Helical" evidence="3">
    <location>
        <begin position="7"/>
        <end position="27"/>
    </location>
</feature>
<dbReference type="Gene3D" id="3.30.40.10">
    <property type="entry name" value="Zinc/RING finger domain, C3HC4 (zinc finger)"/>
    <property type="match status" value="1"/>
</dbReference>
<keyword evidence="1" id="KW-0862">Zinc</keyword>
<dbReference type="InterPro" id="IPR051826">
    <property type="entry name" value="E3_ubiquitin-ligase_domain"/>
</dbReference>
<proteinExistence type="predicted"/>